<comment type="caution">
    <text evidence="1">The sequence shown here is derived from an EMBL/GenBank/DDBJ whole genome shotgun (WGS) entry which is preliminary data.</text>
</comment>
<reference evidence="1" key="1">
    <citation type="journal article" date="2020" name="mSystems">
        <title>Genome- and Community-Level Interaction Insights into Carbon Utilization and Element Cycling Functions of Hydrothermarchaeota in Hydrothermal Sediment.</title>
        <authorList>
            <person name="Zhou Z."/>
            <person name="Liu Y."/>
            <person name="Xu W."/>
            <person name="Pan J."/>
            <person name="Luo Z.H."/>
            <person name="Li M."/>
        </authorList>
    </citation>
    <scope>NUCLEOTIDE SEQUENCE [LARGE SCALE GENOMIC DNA]</scope>
    <source>
        <strain evidence="1">SpSt-897</strain>
    </source>
</reference>
<dbReference type="EMBL" id="DTMF01000305">
    <property type="protein sequence ID" value="HGF35178.1"/>
    <property type="molecule type" value="Genomic_DNA"/>
</dbReference>
<gene>
    <name evidence="1" type="ORF">ENW96_12500</name>
</gene>
<sequence>MKPDRWPRRALDNLAVREIDRAAAEKTLKAPELAAADPPQRRIRMHRYFDQVLQQEMLLRFVSEETMAETAASWGLKFSRPPKWCRMSGRFILPSMLEISGR</sequence>
<name>A0A7C3UZ38_9BACT</name>
<dbReference type="AlphaFoldDB" id="A0A7C3UZ38"/>
<accession>A0A7C3UZ38</accession>
<proteinExistence type="predicted"/>
<organism evidence="1">
    <name type="scientific">Desulfobacca acetoxidans</name>
    <dbReference type="NCBI Taxonomy" id="60893"/>
    <lineage>
        <taxon>Bacteria</taxon>
        <taxon>Pseudomonadati</taxon>
        <taxon>Thermodesulfobacteriota</taxon>
        <taxon>Desulfobaccia</taxon>
        <taxon>Desulfobaccales</taxon>
        <taxon>Desulfobaccaceae</taxon>
        <taxon>Desulfobacca</taxon>
    </lineage>
</organism>
<evidence type="ECO:0000313" key="1">
    <source>
        <dbReference type="EMBL" id="HGF35178.1"/>
    </source>
</evidence>
<protein>
    <submittedName>
        <fullName evidence="1">Uncharacterized protein</fullName>
    </submittedName>
</protein>